<name>A0ABQ0BNX5_9FIRM</name>
<dbReference type="SUPFAM" id="SSF81624">
    <property type="entry name" value="N-terminal domain of MutM-like DNA repair proteins"/>
    <property type="match status" value="1"/>
</dbReference>
<comment type="caution">
    <text evidence="16">The sequence shown here is derived from an EMBL/GenBank/DDBJ whole genome shotgun (WGS) entry which is preliminary data.</text>
</comment>
<accession>A0ABQ0BNX5</accession>
<keyword evidence="6" id="KW-0378">Hydrolase</keyword>
<comment type="similarity">
    <text evidence="2">Belongs to the FPG family.</text>
</comment>
<evidence type="ECO:0000256" key="9">
    <source>
        <dbReference type="ARBA" id="ARBA00023204"/>
    </source>
</evidence>
<protein>
    <submittedName>
        <fullName evidence="16">Formamidopyrimidine-DNA glycosylase</fullName>
    </submittedName>
</protein>
<sequence length="274" mass="31179">MLELPESRTIARQITDNLKGKTIDYVTAGHTPHKFAFFHGDKENYDEMLQGQSIVKAVNRGGMIEIDTEDCMILLFDGAYPKYCEKKAEFPKRHQFFAAFDDDTALSVSVQMYAFIGVYPLGKCSDEYYISSVSKCTPLEEGFTYEYFRSLYPDTQKKVTAKAFLATEQRIPGLGNGVLQDILWNAGIDPRFDMREAEEEDFVNLYKSVTETLKKMCDEGGRDTERDLFGNKGGYITQLSKNSLHQPCMRCGGEIKRGAYMGGNVYFCEKCQKR</sequence>
<evidence type="ECO:0000256" key="11">
    <source>
        <dbReference type="ARBA" id="ARBA00023268"/>
    </source>
</evidence>
<keyword evidence="4" id="KW-0227">DNA damage</keyword>
<keyword evidence="7" id="KW-0862">Zinc</keyword>
<dbReference type="SUPFAM" id="SSF46946">
    <property type="entry name" value="S13-like H2TH domain"/>
    <property type="match status" value="1"/>
</dbReference>
<feature type="domain" description="Formamidopyrimidine-DNA glycosylase catalytic" evidence="15">
    <location>
        <begin position="2"/>
        <end position="112"/>
    </location>
</feature>
<dbReference type="Proteomes" id="UP001600941">
    <property type="component" value="Unassembled WGS sequence"/>
</dbReference>
<dbReference type="InterPro" id="IPR012319">
    <property type="entry name" value="FPG_cat"/>
</dbReference>
<keyword evidence="10" id="KW-0456">Lyase</keyword>
<gene>
    <name evidence="16" type="ORF">K340107D12_09580</name>
</gene>
<dbReference type="InterPro" id="IPR035937">
    <property type="entry name" value="FPG_N"/>
</dbReference>
<dbReference type="Gene3D" id="3.20.190.10">
    <property type="entry name" value="MutM-like, N-terminal"/>
    <property type="match status" value="1"/>
</dbReference>
<dbReference type="InterPro" id="IPR010979">
    <property type="entry name" value="Ribosomal_uS13-like_H2TH"/>
</dbReference>
<evidence type="ECO:0000259" key="15">
    <source>
        <dbReference type="PROSITE" id="PS51068"/>
    </source>
</evidence>
<keyword evidence="17" id="KW-1185">Reference proteome</keyword>
<evidence type="ECO:0000313" key="17">
    <source>
        <dbReference type="Proteomes" id="UP001600941"/>
    </source>
</evidence>
<evidence type="ECO:0000256" key="13">
    <source>
        <dbReference type="PROSITE-ProRule" id="PRU00391"/>
    </source>
</evidence>
<dbReference type="SMART" id="SM01232">
    <property type="entry name" value="H2TH"/>
    <property type="match status" value="1"/>
</dbReference>
<evidence type="ECO:0000256" key="7">
    <source>
        <dbReference type="ARBA" id="ARBA00022833"/>
    </source>
</evidence>
<dbReference type="PROSITE" id="PS51066">
    <property type="entry name" value="ZF_FPG_2"/>
    <property type="match status" value="1"/>
</dbReference>
<evidence type="ECO:0000259" key="14">
    <source>
        <dbReference type="PROSITE" id="PS51066"/>
    </source>
</evidence>
<dbReference type="PANTHER" id="PTHR22993">
    <property type="entry name" value="FORMAMIDOPYRIMIDINE-DNA GLYCOSYLASE"/>
    <property type="match status" value="1"/>
</dbReference>
<evidence type="ECO:0000256" key="12">
    <source>
        <dbReference type="ARBA" id="ARBA00023295"/>
    </source>
</evidence>
<dbReference type="InterPro" id="IPR000214">
    <property type="entry name" value="Znf_DNA_glyclase/AP_lyase"/>
</dbReference>
<organism evidence="16 17">
    <name type="scientific">Blautia parvula</name>
    <dbReference type="NCBI Taxonomy" id="2877527"/>
    <lineage>
        <taxon>Bacteria</taxon>
        <taxon>Bacillati</taxon>
        <taxon>Bacillota</taxon>
        <taxon>Clostridia</taxon>
        <taxon>Lachnospirales</taxon>
        <taxon>Lachnospiraceae</taxon>
        <taxon>Blautia</taxon>
    </lineage>
</organism>
<evidence type="ECO:0000313" key="16">
    <source>
        <dbReference type="EMBL" id="GAA6498142.1"/>
    </source>
</evidence>
<dbReference type="Gene3D" id="1.10.8.50">
    <property type="match status" value="1"/>
</dbReference>
<evidence type="ECO:0000256" key="6">
    <source>
        <dbReference type="ARBA" id="ARBA00022801"/>
    </source>
</evidence>
<dbReference type="SUPFAM" id="SSF57716">
    <property type="entry name" value="Glucocorticoid receptor-like (DNA-binding domain)"/>
    <property type="match status" value="1"/>
</dbReference>
<evidence type="ECO:0000256" key="1">
    <source>
        <dbReference type="ARBA" id="ARBA00001668"/>
    </source>
</evidence>
<evidence type="ECO:0000256" key="8">
    <source>
        <dbReference type="ARBA" id="ARBA00023125"/>
    </source>
</evidence>
<keyword evidence="5 13" id="KW-0863">Zinc-finger</keyword>
<dbReference type="PROSITE" id="PS51068">
    <property type="entry name" value="FPG_CAT"/>
    <property type="match status" value="1"/>
</dbReference>
<evidence type="ECO:0000256" key="4">
    <source>
        <dbReference type="ARBA" id="ARBA00022763"/>
    </source>
</evidence>
<keyword evidence="12" id="KW-0326">Glycosidase</keyword>
<keyword evidence="8" id="KW-0238">DNA-binding</keyword>
<evidence type="ECO:0000256" key="10">
    <source>
        <dbReference type="ARBA" id="ARBA00023239"/>
    </source>
</evidence>
<dbReference type="EMBL" id="BAABZQ010000001">
    <property type="protein sequence ID" value="GAA6498142.1"/>
    <property type="molecule type" value="Genomic_DNA"/>
</dbReference>
<proteinExistence type="inferred from homology"/>
<comment type="catalytic activity">
    <reaction evidence="1">
        <text>Hydrolysis of DNA containing ring-opened 7-methylguanine residues, releasing 2,6-diamino-4-hydroxy-5-(N-methyl)formamidopyrimidine.</text>
        <dbReference type="EC" id="3.2.2.23"/>
    </reaction>
</comment>
<evidence type="ECO:0000256" key="5">
    <source>
        <dbReference type="ARBA" id="ARBA00022771"/>
    </source>
</evidence>
<dbReference type="RefSeq" id="WP_227211628.1">
    <property type="nucleotide sequence ID" value="NZ_BAABZQ010000001.1"/>
</dbReference>
<evidence type="ECO:0000256" key="2">
    <source>
        <dbReference type="ARBA" id="ARBA00009409"/>
    </source>
</evidence>
<dbReference type="InterPro" id="IPR015886">
    <property type="entry name" value="H2TH_FPG"/>
</dbReference>
<dbReference type="PANTHER" id="PTHR22993:SF9">
    <property type="entry name" value="FORMAMIDOPYRIMIDINE-DNA GLYCOSYLASE"/>
    <property type="match status" value="1"/>
</dbReference>
<keyword evidence="9" id="KW-0234">DNA repair</keyword>
<evidence type="ECO:0000256" key="3">
    <source>
        <dbReference type="ARBA" id="ARBA00022723"/>
    </source>
</evidence>
<reference evidence="16 17" key="1">
    <citation type="submission" date="2024-04" db="EMBL/GenBank/DDBJ databases">
        <title>Defined microbial consortia suppress multidrug-resistant proinflammatory Enterobacteriaceae via ecological control.</title>
        <authorList>
            <person name="Furuichi M."/>
            <person name="Kawaguchi T."/>
            <person name="Pust M."/>
            <person name="Yasuma K."/>
            <person name="Plichta D."/>
            <person name="Hasegawa N."/>
            <person name="Ohya T."/>
            <person name="Bhattarai S."/>
            <person name="Sasajima S."/>
            <person name="Aoto Y."/>
            <person name="Tuganbaev T."/>
            <person name="Yaginuma M."/>
            <person name="Ueda M."/>
            <person name="Okahashi N."/>
            <person name="Amafuji K."/>
            <person name="Kiridooshi Y."/>
            <person name="Sugita K."/>
            <person name="Strazar M."/>
            <person name="Skelly A."/>
            <person name="Suda W."/>
            <person name="Hattori M."/>
            <person name="Nakamoto N."/>
            <person name="Caballero S."/>
            <person name="Norman J."/>
            <person name="Olle B."/>
            <person name="Tanoue T."/>
            <person name="Arita M."/>
            <person name="Bucci V."/>
            <person name="Atarashi K."/>
            <person name="Xavier R."/>
            <person name="Honda K."/>
        </authorList>
    </citation>
    <scope>NUCLEOTIDE SEQUENCE [LARGE SCALE GENOMIC DNA]</scope>
    <source>
        <strain evidence="17">k34-0107-D12</strain>
    </source>
</reference>
<feature type="domain" description="FPG-type" evidence="14">
    <location>
        <begin position="227"/>
        <end position="273"/>
    </location>
</feature>
<keyword evidence="11" id="KW-0511">Multifunctional enzyme</keyword>
<keyword evidence="3" id="KW-0479">Metal-binding</keyword>
<dbReference type="Pfam" id="PF01149">
    <property type="entry name" value="Fapy_DNA_glyco"/>
    <property type="match status" value="1"/>
</dbReference>